<evidence type="ECO:0000256" key="2">
    <source>
        <dbReference type="ARBA" id="ARBA00032707"/>
    </source>
</evidence>
<organism evidence="6 7">
    <name type="scientific">Shewanella violacea (strain JCM 10179 / CIP 106290 / LMG 19151 / DSS12)</name>
    <dbReference type="NCBI Taxonomy" id="637905"/>
    <lineage>
        <taxon>Bacteria</taxon>
        <taxon>Pseudomonadati</taxon>
        <taxon>Pseudomonadota</taxon>
        <taxon>Gammaproteobacteria</taxon>
        <taxon>Alteromonadales</taxon>
        <taxon>Shewanellaceae</taxon>
        <taxon>Shewanella</taxon>
    </lineage>
</organism>
<dbReference type="OrthoDB" id="9773582at2"/>
<dbReference type="CDD" id="cd03394">
    <property type="entry name" value="PAP2_like_5"/>
    <property type="match status" value="1"/>
</dbReference>
<dbReference type="HOGENOM" id="CLU_619478_0_0_6"/>
<dbReference type="Pfam" id="PF01569">
    <property type="entry name" value="PAP2"/>
    <property type="match status" value="1"/>
</dbReference>
<feature type="domain" description="Phosphatidic acid phosphatase type 2/haloperoxidase" evidence="5">
    <location>
        <begin position="65"/>
        <end position="162"/>
    </location>
</feature>
<dbReference type="STRING" id="637905.SVI_1976"/>
<dbReference type="PANTHER" id="PTHR14969:SF13">
    <property type="entry name" value="AT30094P"/>
    <property type="match status" value="1"/>
</dbReference>
<reference evidence="7" key="1">
    <citation type="journal article" date="2010" name="Mol. Biosyst.">
        <title>Complete genome sequence and comparative analysis of Shewanella violacea, a psychrophilic and piezophilic bacterium from deep sea floor sediments.</title>
        <authorList>
            <person name="Aono E."/>
            <person name="Baba T."/>
            <person name="Ara T."/>
            <person name="Nishi T."/>
            <person name="Nakamichi T."/>
            <person name="Inamoto E."/>
            <person name="Toyonaga H."/>
            <person name="Hasegawa M."/>
            <person name="Takai Y."/>
            <person name="Okumura Y."/>
            <person name="Baba M."/>
            <person name="Tomita M."/>
            <person name="Kato C."/>
            <person name="Oshima T."/>
            <person name="Nakasone K."/>
            <person name="Mori H."/>
        </authorList>
    </citation>
    <scope>NUCLEOTIDE SEQUENCE [LARGE SCALE GENOMIC DNA]</scope>
    <source>
        <strain evidence="7">JCM 10179 / CIP 106290 / LMG 19151 / DSS12</strain>
    </source>
</reference>
<dbReference type="Gene3D" id="1.20.144.10">
    <property type="entry name" value="Phosphatidic acid phosphatase type 2/haloperoxidase"/>
    <property type="match status" value="1"/>
</dbReference>
<dbReference type="EMBL" id="AP011177">
    <property type="protein sequence ID" value="BAJ01947.1"/>
    <property type="molecule type" value="Genomic_DNA"/>
</dbReference>
<sequence>MFFRVKTPLAIAIATSIFSTTAMAKSEILQTNKGTISDIGDWMQIVIPASAMAGSLAIGDTEGAWQLVQVLGTSATITHSLKFVYAKARPDGPKRNSFPSGHTSAAFAGAAYLHHRYGDAWAIPAYGAAAFVGFSRVYANRHFMDDVMAGGAISVLTSLYFTDPYKQSDLMLAPSMTKDGFALNADYVYGRGKKKRAGYSNVRDTKEYNNSYSLFIGSSFTNKNVLDDGYHPSFDLYDFERENVLNTYAASQFTFDMGDNQYMNLSFTPYESRTITNHNQDVDFSGHHYQAGQETVTAYSVWNSTADYMFELLPDSNWKADIGLGVSLSWVTMRMDYTEGNNLSEESHFSFAPAMATEFGYQFNDNLSANMGYRYSASSSVSSQDLWSSIDYKFSNRWSASIVAGRFDQQVESKHFNNDLSLYYTGFNVKYAF</sequence>
<evidence type="ECO:0000313" key="7">
    <source>
        <dbReference type="Proteomes" id="UP000002350"/>
    </source>
</evidence>
<dbReference type="eggNOG" id="COG0671">
    <property type="taxonomic scope" value="Bacteria"/>
</dbReference>
<dbReference type="SMART" id="SM00014">
    <property type="entry name" value="acidPPc"/>
    <property type="match status" value="1"/>
</dbReference>
<dbReference type="GO" id="GO:0050380">
    <property type="term" value="F:undecaprenyl-diphosphatase activity"/>
    <property type="evidence" value="ECO:0007669"/>
    <property type="project" value="UniProtKB-EC"/>
</dbReference>
<dbReference type="PANTHER" id="PTHR14969">
    <property type="entry name" value="SPHINGOSINE-1-PHOSPHATE PHOSPHOHYDROLASE"/>
    <property type="match status" value="1"/>
</dbReference>
<dbReference type="RefSeq" id="WP_013051252.1">
    <property type="nucleotide sequence ID" value="NC_014012.1"/>
</dbReference>
<evidence type="ECO:0000256" key="1">
    <source>
        <dbReference type="ARBA" id="ARBA00012374"/>
    </source>
</evidence>
<feature type="chain" id="PRO_5003067909" description="undecaprenyl-diphosphate phosphatase" evidence="4">
    <location>
        <begin position="25"/>
        <end position="433"/>
    </location>
</feature>
<evidence type="ECO:0000259" key="5">
    <source>
        <dbReference type="SMART" id="SM00014"/>
    </source>
</evidence>
<name>D4ZJU8_SHEVD</name>
<dbReference type="Proteomes" id="UP000002350">
    <property type="component" value="Chromosome"/>
</dbReference>
<gene>
    <name evidence="6" type="ordered locus">SVI_1976</name>
</gene>
<dbReference type="EC" id="3.6.1.27" evidence="1"/>
<keyword evidence="7" id="KW-1185">Reference proteome</keyword>
<dbReference type="InterPro" id="IPR000326">
    <property type="entry name" value="PAP2/HPO"/>
</dbReference>
<dbReference type="KEGG" id="svo:SVI_1976"/>
<protein>
    <recommendedName>
        <fullName evidence="1">undecaprenyl-diphosphate phosphatase</fullName>
        <ecNumber evidence="1">3.6.1.27</ecNumber>
    </recommendedName>
    <alternativeName>
        <fullName evidence="2">Undecaprenyl pyrophosphate phosphatase</fullName>
    </alternativeName>
</protein>
<dbReference type="InterPro" id="IPR036938">
    <property type="entry name" value="PAP2/HPO_sf"/>
</dbReference>
<evidence type="ECO:0000256" key="4">
    <source>
        <dbReference type="SAM" id="SignalP"/>
    </source>
</evidence>
<keyword evidence="4" id="KW-0732">Signal</keyword>
<accession>D4ZJU8</accession>
<evidence type="ECO:0000313" key="6">
    <source>
        <dbReference type="EMBL" id="BAJ01947.1"/>
    </source>
</evidence>
<proteinExistence type="predicted"/>
<dbReference type="Gene3D" id="2.40.160.20">
    <property type="match status" value="1"/>
</dbReference>
<feature type="signal peptide" evidence="4">
    <location>
        <begin position="1"/>
        <end position="24"/>
    </location>
</feature>
<evidence type="ECO:0000256" key="3">
    <source>
        <dbReference type="ARBA" id="ARBA00047594"/>
    </source>
</evidence>
<dbReference type="AlphaFoldDB" id="D4ZJU8"/>
<comment type="catalytic activity">
    <reaction evidence="3">
        <text>di-trans,octa-cis-undecaprenyl diphosphate + H2O = di-trans,octa-cis-undecaprenyl phosphate + phosphate + H(+)</text>
        <dbReference type="Rhea" id="RHEA:28094"/>
        <dbReference type="ChEBI" id="CHEBI:15377"/>
        <dbReference type="ChEBI" id="CHEBI:15378"/>
        <dbReference type="ChEBI" id="CHEBI:43474"/>
        <dbReference type="ChEBI" id="CHEBI:58405"/>
        <dbReference type="ChEBI" id="CHEBI:60392"/>
        <dbReference type="EC" id="3.6.1.27"/>
    </reaction>
</comment>
<dbReference type="SUPFAM" id="SSF48317">
    <property type="entry name" value="Acid phosphatase/Vanadium-dependent haloperoxidase"/>
    <property type="match status" value="1"/>
</dbReference>